<proteinExistence type="predicted"/>
<dbReference type="Pfam" id="PF05800">
    <property type="entry name" value="GvpO"/>
    <property type="match status" value="1"/>
</dbReference>
<protein>
    <submittedName>
        <fullName evidence="1">Gas vesicle protein GvpO</fullName>
    </submittedName>
</protein>
<gene>
    <name evidence="1" type="primary">gvpO</name>
    <name evidence="1" type="ORF">ACFQE1_12785</name>
</gene>
<dbReference type="Proteomes" id="UP001596328">
    <property type="component" value="Unassembled WGS sequence"/>
</dbReference>
<evidence type="ECO:0000313" key="2">
    <source>
        <dbReference type="Proteomes" id="UP001596328"/>
    </source>
</evidence>
<reference evidence="1 2" key="1">
    <citation type="journal article" date="2019" name="Int. J. Syst. Evol. Microbiol.">
        <title>The Global Catalogue of Microorganisms (GCM) 10K type strain sequencing project: providing services to taxonomists for standard genome sequencing and annotation.</title>
        <authorList>
            <consortium name="The Broad Institute Genomics Platform"/>
            <consortium name="The Broad Institute Genome Sequencing Center for Infectious Disease"/>
            <person name="Wu L."/>
            <person name="Ma J."/>
        </authorList>
    </citation>
    <scope>NUCLEOTIDE SEQUENCE [LARGE SCALE GENOMIC DNA]</scope>
    <source>
        <strain evidence="1 2">NBRC 111368</strain>
    </source>
</reference>
<sequence length="77" mass="8608">ARTTTADLIGHDLDGVIQVTGDGDGWVAVVEVVERHSVPDTQDILGRYELSLDEDARVTGYRRVGRYRRSDSDVDEY</sequence>
<accession>A0ABD5S0N2</accession>
<dbReference type="EMBL" id="JBHSWU010000434">
    <property type="protein sequence ID" value="MFC6725229.1"/>
    <property type="molecule type" value="Genomic_DNA"/>
</dbReference>
<evidence type="ECO:0000313" key="1">
    <source>
        <dbReference type="EMBL" id="MFC6725229.1"/>
    </source>
</evidence>
<dbReference type="AlphaFoldDB" id="A0ABD5S0N2"/>
<feature type="non-terminal residue" evidence="1">
    <location>
        <position position="1"/>
    </location>
</feature>
<comment type="caution">
    <text evidence="1">The sequence shown here is derived from an EMBL/GenBank/DDBJ whole genome shotgun (WGS) entry which is preliminary data.</text>
</comment>
<keyword evidence="2" id="KW-1185">Reference proteome</keyword>
<dbReference type="PIRSF" id="PIRSF028743">
    <property type="entry name" value="GvpO_protein"/>
    <property type="match status" value="1"/>
</dbReference>
<dbReference type="InterPro" id="IPR008634">
    <property type="entry name" value="Gas-vesicle_GvpO"/>
</dbReference>
<organism evidence="1 2">
    <name type="scientific">Halobium palmae</name>
    <dbReference type="NCBI Taxonomy" id="1776492"/>
    <lineage>
        <taxon>Archaea</taxon>
        <taxon>Methanobacteriati</taxon>
        <taxon>Methanobacteriota</taxon>
        <taxon>Stenosarchaea group</taxon>
        <taxon>Halobacteria</taxon>
        <taxon>Halobacteriales</taxon>
        <taxon>Haloferacaceae</taxon>
        <taxon>Halobium</taxon>
    </lineage>
</organism>
<name>A0ABD5S0N2_9EURY</name>